<dbReference type="GO" id="GO:0005737">
    <property type="term" value="C:cytoplasm"/>
    <property type="evidence" value="ECO:0007669"/>
    <property type="project" value="UniProtKB-ARBA"/>
</dbReference>
<evidence type="ECO:0000256" key="1">
    <source>
        <dbReference type="ARBA" id="ARBA00004255"/>
    </source>
</evidence>
<keyword evidence="3" id="KW-0446">Lipid-binding</keyword>
<comment type="subcellular location">
    <subcellularLocation>
        <location evidence="1">Golgi apparatus membrane</location>
        <topology evidence="1">Peripheral membrane protein</topology>
        <orientation evidence="1">Cytoplasmic side</orientation>
    </subcellularLocation>
</comment>
<evidence type="ECO:0000313" key="6">
    <source>
        <dbReference type="Proteomes" id="UP000490386"/>
    </source>
</evidence>
<evidence type="ECO:0000313" key="5">
    <source>
        <dbReference type="EMBL" id="KAB1638819.1"/>
    </source>
</evidence>
<keyword evidence="4" id="KW-0472">Membrane</keyword>
<evidence type="ECO:0000256" key="2">
    <source>
        <dbReference type="ARBA" id="ARBA00023034"/>
    </source>
</evidence>
<evidence type="ECO:0000256" key="4">
    <source>
        <dbReference type="ARBA" id="ARBA00023136"/>
    </source>
</evidence>
<dbReference type="Proteomes" id="UP000490386">
    <property type="component" value="Unassembled WGS sequence"/>
</dbReference>
<dbReference type="InterPro" id="IPR008628">
    <property type="entry name" value="GPP34-like"/>
</dbReference>
<dbReference type="AlphaFoldDB" id="A0A7J5B3S4"/>
<dbReference type="GO" id="GO:0012505">
    <property type="term" value="C:endomembrane system"/>
    <property type="evidence" value="ECO:0007669"/>
    <property type="project" value="UniProtKB-ARBA"/>
</dbReference>
<proteinExistence type="predicted"/>
<dbReference type="GO" id="GO:0070273">
    <property type="term" value="F:phosphatidylinositol-4-phosphate binding"/>
    <property type="evidence" value="ECO:0007669"/>
    <property type="project" value="InterPro"/>
</dbReference>
<keyword evidence="6" id="KW-1185">Reference proteome</keyword>
<organism evidence="5 6">
    <name type="scientific">Pseudoclavibacter terrae</name>
    <dbReference type="NCBI Taxonomy" id="1530195"/>
    <lineage>
        <taxon>Bacteria</taxon>
        <taxon>Bacillati</taxon>
        <taxon>Actinomycetota</taxon>
        <taxon>Actinomycetes</taxon>
        <taxon>Micrococcales</taxon>
        <taxon>Microbacteriaceae</taxon>
        <taxon>Pseudoclavibacter</taxon>
    </lineage>
</organism>
<dbReference type="Pfam" id="PF05719">
    <property type="entry name" value="GPP34"/>
    <property type="match status" value="1"/>
</dbReference>
<dbReference type="OrthoDB" id="4321663at2"/>
<gene>
    <name evidence="5" type="ORF">F8O03_00190</name>
</gene>
<comment type="caution">
    <text evidence="5">The sequence shown here is derived from an EMBL/GenBank/DDBJ whole genome shotgun (WGS) entry which is preliminary data.</text>
</comment>
<name>A0A7J5B3S4_9MICO</name>
<keyword evidence="2" id="KW-0333">Golgi apparatus</keyword>
<evidence type="ECO:0000256" key="3">
    <source>
        <dbReference type="ARBA" id="ARBA00023121"/>
    </source>
</evidence>
<reference evidence="5 6" key="1">
    <citation type="submission" date="2019-09" db="EMBL/GenBank/DDBJ databases">
        <title>Phylogeny of genus Pseudoclavibacter and closely related genus.</title>
        <authorList>
            <person name="Li Y."/>
        </authorList>
    </citation>
    <scope>NUCLEOTIDE SEQUENCE [LARGE SCALE GENOMIC DNA]</scope>
    <source>
        <strain evidence="5 6">THG-MD12</strain>
    </source>
</reference>
<dbReference type="Gene3D" id="1.10.3630.10">
    <property type="entry name" value="yeast vps74-n-term truncation variant domain like"/>
    <property type="match status" value="1"/>
</dbReference>
<sequence>MEPHDRIHDADDTGAGHASERQRLLAEDLLLLLFNPDDGTIGGEGTLFYVLGGAVLTELALNDQIGIEQAGLRGTLVLSVGDEAPEDEILRSAWEYSRDKRREVQGMLAAIGPNLRGQLLESLILRGDLTREQGKTFGFIPKTTLSLGDTGRRATLMSRVQAVLIDGAEPDARTAALAALISASGSMPTLHRELPWENDVINRAKALEAGDWGATAASSAVARTMNAITINAAVAASVAANAANN</sequence>
<dbReference type="InterPro" id="IPR038261">
    <property type="entry name" value="GPP34-like_sf"/>
</dbReference>
<dbReference type="EMBL" id="WBJX01000001">
    <property type="protein sequence ID" value="KAB1638819.1"/>
    <property type="molecule type" value="Genomic_DNA"/>
</dbReference>
<protein>
    <submittedName>
        <fullName evidence="5">GPP34 family phosphoprotein</fullName>
    </submittedName>
</protein>
<dbReference type="RefSeq" id="WP_151421876.1">
    <property type="nucleotide sequence ID" value="NZ_WBJX01000001.1"/>
</dbReference>
<accession>A0A7J5B3S4</accession>